<organism evidence="1 2">
    <name type="scientific">Pangasianodon gigas</name>
    <name type="common">Mekong giant catfish</name>
    <name type="synonym">Pangasius gigas</name>
    <dbReference type="NCBI Taxonomy" id="30993"/>
    <lineage>
        <taxon>Eukaryota</taxon>
        <taxon>Metazoa</taxon>
        <taxon>Chordata</taxon>
        <taxon>Craniata</taxon>
        <taxon>Vertebrata</taxon>
        <taxon>Euteleostomi</taxon>
        <taxon>Actinopterygii</taxon>
        <taxon>Neopterygii</taxon>
        <taxon>Teleostei</taxon>
        <taxon>Ostariophysi</taxon>
        <taxon>Siluriformes</taxon>
        <taxon>Pangasiidae</taxon>
        <taxon>Pangasianodon</taxon>
    </lineage>
</organism>
<evidence type="ECO:0000313" key="2">
    <source>
        <dbReference type="Proteomes" id="UP000829447"/>
    </source>
</evidence>
<name>A0ACC5WJ73_PANGG</name>
<accession>A0ACC5WJ73</accession>
<comment type="caution">
    <text evidence="1">The sequence shown here is derived from an EMBL/GenBank/DDBJ whole genome shotgun (WGS) entry which is preliminary data.</text>
</comment>
<sequence>MRRSGVQSVFQFIPKVFSGVEVRALCRTLEFFHSNLNTPCLHGARFCAQGHCHAGTGCCIRSSARLFRGGGHREWTAMGGDHGHSKLSMPDYKTWKWEGTPLELTQQRLARRGLKDPWARNEAWRYTFGPPVTFREVLLRGFRTGFIAFTVALAIEYAFFPPKKSEH</sequence>
<gene>
    <name evidence="1" type="ORF">PGIGA_G00219290</name>
</gene>
<evidence type="ECO:0000313" key="1">
    <source>
        <dbReference type="EMBL" id="MCI4378741.1"/>
    </source>
</evidence>
<reference evidence="1 2" key="1">
    <citation type="journal article" date="2022" name="bioRxiv">
        <title>An ancient truncated duplication of the anti-Mullerian hormone receptor type 2 gene is a potential conserved master sex determinant in the Pangasiidae catfish family.</title>
        <authorList>
            <person name="Wen M."/>
            <person name="Pan Q."/>
            <person name="Jouanno E."/>
            <person name="Montfort J."/>
            <person name="Zahm M."/>
            <person name="Cabau C."/>
            <person name="Klopp C."/>
            <person name="Iampietro C."/>
            <person name="Roques C."/>
            <person name="Bouchez O."/>
            <person name="Castinel A."/>
            <person name="Donnadieu C."/>
            <person name="Parrinello H."/>
            <person name="Poncet C."/>
            <person name="Belmonte E."/>
            <person name="Gautier V."/>
            <person name="Avarre J.-C."/>
            <person name="Dugue R."/>
            <person name="Gustiano R."/>
            <person name="Ha T.T.T."/>
            <person name="Campet M."/>
            <person name="Sriphairoj K."/>
            <person name="Ribolli J."/>
            <person name="de Almeida F.L."/>
            <person name="Desvignes T."/>
            <person name="Postlethwait J.H."/>
            <person name="Bucao C.F."/>
            <person name="Robinson-Rechavi M."/>
            <person name="Bobe J."/>
            <person name="Herpin A."/>
            <person name="Guiguen Y."/>
        </authorList>
    </citation>
    <scope>NUCLEOTIDE SEQUENCE [LARGE SCALE GENOMIC DNA]</scope>
    <source>
        <strain evidence="1">YG-Dec2019</strain>
    </source>
</reference>
<protein>
    <submittedName>
        <fullName evidence="1">Uncharacterized protein</fullName>
    </submittedName>
</protein>
<dbReference type="EMBL" id="CM040458">
    <property type="protein sequence ID" value="MCI4378741.1"/>
    <property type="molecule type" value="Genomic_DNA"/>
</dbReference>
<keyword evidence="2" id="KW-1185">Reference proteome</keyword>
<dbReference type="Proteomes" id="UP000829447">
    <property type="component" value="Linkage Group LG5"/>
</dbReference>
<proteinExistence type="predicted"/>